<organism evidence="12 13">
    <name type="scientific">Cryomyces minteri</name>
    <dbReference type="NCBI Taxonomy" id="331657"/>
    <lineage>
        <taxon>Eukaryota</taxon>
        <taxon>Fungi</taxon>
        <taxon>Dikarya</taxon>
        <taxon>Ascomycota</taxon>
        <taxon>Pezizomycotina</taxon>
        <taxon>Dothideomycetes</taxon>
        <taxon>Dothideomycetes incertae sedis</taxon>
        <taxon>Cryomyces</taxon>
    </lineage>
</organism>
<evidence type="ECO:0000256" key="10">
    <source>
        <dbReference type="RuleBase" id="RU362103"/>
    </source>
</evidence>
<evidence type="ECO:0000313" key="13">
    <source>
        <dbReference type="Proteomes" id="UP000308768"/>
    </source>
</evidence>
<proteinExistence type="inferred from homology"/>
<comment type="similarity">
    <text evidence="1 10">Belongs to the lysophospholipase family.</text>
</comment>
<dbReference type="STRING" id="331657.A0A4U0XVY1"/>
<evidence type="ECO:0000256" key="7">
    <source>
        <dbReference type="ARBA" id="ARBA00023180"/>
    </source>
</evidence>
<dbReference type="FunFam" id="3.40.1090.10:FF:000010">
    <property type="entry name" value="Lysophospholipase"/>
    <property type="match status" value="1"/>
</dbReference>
<sequence>MKLQDSLASLLTASSVLSAASASVVVVRNPTVDEVGAEALAVPLTPWKRATAEAPNNYIPTEVDCPSTRPTIRSAASLSNEELAWLPIRRNNTVTAMRNLLTRVNITGFDAGAYLDTHSSNASNLPNIGIAASGGGYRALMNGAGNIAAFDSRTANSTGAGHLGGLLQSATYLAGLSGGGWLVGSLYVNNFTSVQQIIDTTPDTSGSLWQFGNSIFEGPATGKIQILSSAQYYSNINNAVSAKANAGFNTTITDYWGRALSYQLVNATDGGPAYTFSSIADDSEFRSGSAPMPILIADGRAPGELLIPSNTTVFEFNPWEMGTFDPTTFAFAPLRYTGSNFSAGVVPDNVKCVRGFDNAGYVMGTSSTLFNQFLLQINSTNTTTPVSQALTSGITSVLKDVGQAGDDIADWVNPFYHYNNATNLNAQSRRLTLVDGGEDLQNIPLHPLIQPVRNVDVIFAIDSSADTVAPAAAGWPNGTSLVATYQRSLNVSQQNGTVFPAIPDTNTFVNLGLNNRPTFFGCDLANMTGQTPLIVYLPNSPYVYNSNVSTFDPAYNNTERNAIIQNGYDVATQGNGTRDAQWPACVGCAILSRSLNRTNTPLPAVCTQCFQRYCWDGTVNPTAPTPYNPKRVLTQINVRSGAARFGATGLALVAAVGAVVAQ</sequence>
<feature type="chain" id="PRO_5020994938" description="Lysophospholipase" evidence="10">
    <location>
        <begin position="23"/>
        <end position="662"/>
    </location>
</feature>
<keyword evidence="3 10" id="KW-0732">Signal</keyword>
<dbReference type="OrthoDB" id="4084751at2759"/>
<gene>
    <name evidence="12" type="ORF">B0A49_03692</name>
</gene>
<keyword evidence="7" id="KW-0325">Glycoprotein</keyword>
<comment type="catalytic activity">
    <reaction evidence="8 10">
        <text>a 1-acyl-sn-glycero-3-phosphocholine + H2O = sn-glycerol 3-phosphocholine + a fatty acid + H(+)</text>
        <dbReference type="Rhea" id="RHEA:15177"/>
        <dbReference type="ChEBI" id="CHEBI:15377"/>
        <dbReference type="ChEBI" id="CHEBI:15378"/>
        <dbReference type="ChEBI" id="CHEBI:16870"/>
        <dbReference type="ChEBI" id="CHEBI:28868"/>
        <dbReference type="ChEBI" id="CHEBI:58168"/>
        <dbReference type="EC" id="3.1.1.5"/>
    </reaction>
</comment>
<dbReference type="Gene3D" id="3.40.1090.10">
    <property type="entry name" value="Cytosolic phospholipase A2 catalytic domain"/>
    <property type="match status" value="1"/>
</dbReference>
<dbReference type="Proteomes" id="UP000308768">
    <property type="component" value="Unassembled WGS sequence"/>
</dbReference>
<feature type="signal peptide" evidence="10">
    <location>
        <begin position="1"/>
        <end position="22"/>
    </location>
</feature>
<evidence type="ECO:0000256" key="8">
    <source>
        <dbReference type="ARBA" id="ARBA00049531"/>
    </source>
</evidence>
<evidence type="ECO:0000256" key="9">
    <source>
        <dbReference type="PROSITE-ProRule" id="PRU00555"/>
    </source>
</evidence>
<evidence type="ECO:0000256" key="2">
    <source>
        <dbReference type="ARBA" id="ARBA00013274"/>
    </source>
</evidence>
<dbReference type="EC" id="3.1.1.5" evidence="2 10"/>
<dbReference type="GO" id="GO:0005829">
    <property type="term" value="C:cytosol"/>
    <property type="evidence" value="ECO:0007669"/>
    <property type="project" value="TreeGrafter"/>
</dbReference>
<dbReference type="InterPro" id="IPR002642">
    <property type="entry name" value="LysoPLipase_cat_dom"/>
</dbReference>
<reference evidence="12 13" key="1">
    <citation type="submission" date="2017-03" db="EMBL/GenBank/DDBJ databases">
        <title>Genomes of endolithic fungi from Antarctica.</title>
        <authorList>
            <person name="Coleine C."/>
            <person name="Masonjones S."/>
            <person name="Stajich J.E."/>
        </authorList>
    </citation>
    <scope>NUCLEOTIDE SEQUENCE [LARGE SCALE GENOMIC DNA]</scope>
    <source>
        <strain evidence="12 13">CCFEE 5187</strain>
    </source>
</reference>
<keyword evidence="5 9" id="KW-0442">Lipid degradation</keyword>
<evidence type="ECO:0000256" key="3">
    <source>
        <dbReference type="ARBA" id="ARBA00022729"/>
    </source>
</evidence>
<evidence type="ECO:0000256" key="4">
    <source>
        <dbReference type="ARBA" id="ARBA00022801"/>
    </source>
</evidence>
<dbReference type="EMBL" id="NAJN01000106">
    <property type="protein sequence ID" value="TKA79275.1"/>
    <property type="molecule type" value="Genomic_DNA"/>
</dbReference>
<accession>A0A4U0XVY1</accession>
<dbReference type="SMART" id="SM00022">
    <property type="entry name" value="PLAc"/>
    <property type="match status" value="1"/>
</dbReference>
<dbReference type="SUPFAM" id="SSF52151">
    <property type="entry name" value="FabD/lysophospholipase-like"/>
    <property type="match status" value="1"/>
</dbReference>
<dbReference type="PANTHER" id="PTHR10728">
    <property type="entry name" value="CYTOSOLIC PHOSPHOLIPASE A2"/>
    <property type="match status" value="1"/>
</dbReference>
<dbReference type="PANTHER" id="PTHR10728:SF33">
    <property type="entry name" value="LYSOPHOSPHOLIPASE 1-RELATED"/>
    <property type="match status" value="1"/>
</dbReference>
<evidence type="ECO:0000256" key="5">
    <source>
        <dbReference type="ARBA" id="ARBA00022963"/>
    </source>
</evidence>
<dbReference type="GO" id="GO:0004623">
    <property type="term" value="F:phospholipase A2 activity"/>
    <property type="evidence" value="ECO:0007669"/>
    <property type="project" value="TreeGrafter"/>
</dbReference>
<protein>
    <recommendedName>
        <fullName evidence="2 10">Lysophospholipase</fullName>
        <ecNumber evidence="2 10">3.1.1.5</ecNumber>
    </recommendedName>
</protein>
<dbReference type="Pfam" id="PF01735">
    <property type="entry name" value="PLA2_B"/>
    <property type="match status" value="1"/>
</dbReference>
<feature type="domain" description="PLA2c" evidence="11">
    <location>
        <begin position="64"/>
        <end position="620"/>
    </location>
</feature>
<evidence type="ECO:0000256" key="1">
    <source>
        <dbReference type="ARBA" id="ARBA00008780"/>
    </source>
</evidence>
<evidence type="ECO:0000256" key="6">
    <source>
        <dbReference type="ARBA" id="ARBA00023098"/>
    </source>
</evidence>
<name>A0A4U0XVY1_9PEZI</name>
<keyword evidence="6 9" id="KW-0443">Lipid metabolism</keyword>
<keyword evidence="4 9" id="KW-0378">Hydrolase</keyword>
<dbReference type="GO" id="GO:0004622">
    <property type="term" value="F:phosphatidylcholine lysophospholipase activity"/>
    <property type="evidence" value="ECO:0007669"/>
    <property type="project" value="UniProtKB-EC"/>
</dbReference>
<dbReference type="PROSITE" id="PS51210">
    <property type="entry name" value="PLA2C"/>
    <property type="match status" value="1"/>
</dbReference>
<evidence type="ECO:0000313" key="12">
    <source>
        <dbReference type="EMBL" id="TKA79275.1"/>
    </source>
</evidence>
<dbReference type="AlphaFoldDB" id="A0A4U0XVY1"/>
<evidence type="ECO:0000259" key="11">
    <source>
        <dbReference type="PROSITE" id="PS51210"/>
    </source>
</evidence>
<dbReference type="GO" id="GO:0005783">
    <property type="term" value="C:endoplasmic reticulum"/>
    <property type="evidence" value="ECO:0007669"/>
    <property type="project" value="TreeGrafter"/>
</dbReference>
<dbReference type="InterPro" id="IPR016035">
    <property type="entry name" value="Acyl_Trfase/lysoPLipase"/>
</dbReference>
<keyword evidence="13" id="KW-1185">Reference proteome</keyword>
<dbReference type="GO" id="GO:0046475">
    <property type="term" value="P:glycerophospholipid catabolic process"/>
    <property type="evidence" value="ECO:0007669"/>
    <property type="project" value="TreeGrafter"/>
</dbReference>
<comment type="caution">
    <text evidence="12">The sequence shown here is derived from an EMBL/GenBank/DDBJ whole genome shotgun (WGS) entry which is preliminary data.</text>
</comment>